<dbReference type="InterPro" id="IPR014543">
    <property type="entry name" value="UCP028291"/>
</dbReference>
<dbReference type="EMBL" id="FMAF01000002">
    <property type="protein sequence ID" value="SCB12674.1"/>
    <property type="molecule type" value="Genomic_DNA"/>
</dbReference>
<sequence length="99" mass="11231">MPASVSSVKTEHASRYLQQLCKHWSHRFEVEFNETAGKVPFSAEASLGLAANPTNLIMTLSVEKPEDLERMQAVVADHLKRFAFREELDVIWTADESRV</sequence>
<dbReference type="Gene3D" id="3.30.310.50">
    <property type="entry name" value="Alpha-D-phosphohexomutase, C-terminal domain"/>
    <property type="match status" value="1"/>
</dbReference>
<evidence type="ECO:0008006" key="3">
    <source>
        <dbReference type="Google" id="ProtNLM"/>
    </source>
</evidence>
<dbReference type="RefSeq" id="WP_092573055.1">
    <property type="nucleotide sequence ID" value="NZ_FMAF01000002.1"/>
</dbReference>
<dbReference type="Proteomes" id="UP000199205">
    <property type="component" value="Unassembled WGS sequence"/>
</dbReference>
<accession>A0A1C3UB52</accession>
<organism evidence="1 2">
    <name type="scientific">Rhizobium lusitanum</name>
    <dbReference type="NCBI Taxonomy" id="293958"/>
    <lineage>
        <taxon>Bacteria</taxon>
        <taxon>Pseudomonadati</taxon>
        <taxon>Pseudomonadota</taxon>
        <taxon>Alphaproteobacteria</taxon>
        <taxon>Hyphomicrobiales</taxon>
        <taxon>Rhizobiaceae</taxon>
        <taxon>Rhizobium/Agrobacterium group</taxon>
        <taxon>Rhizobium</taxon>
    </lineage>
</organism>
<reference evidence="1 2" key="1">
    <citation type="submission" date="2016-08" db="EMBL/GenBank/DDBJ databases">
        <authorList>
            <person name="Seilhamer J.J."/>
        </authorList>
    </citation>
    <scope>NUCLEOTIDE SEQUENCE [LARGE SCALE GENOMIC DNA]</scope>
    <source>
        <strain evidence="1 2">P1-7</strain>
    </source>
</reference>
<name>A0A1C3UB52_9HYPH</name>
<dbReference type="Pfam" id="PF09981">
    <property type="entry name" value="DUF2218"/>
    <property type="match status" value="1"/>
</dbReference>
<dbReference type="AlphaFoldDB" id="A0A1C3UB52"/>
<evidence type="ECO:0000313" key="1">
    <source>
        <dbReference type="EMBL" id="SCB12674.1"/>
    </source>
</evidence>
<evidence type="ECO:0000313" key="2">
    <source>
        <dbReference type="Proteomes" id="UP000199205"/>
    </source>
</evidence>
<dbReference type="PIRSF" id="PIRSF028291">
    <property type="entry name" value="UCP028291"/>
    <property type="match status" value="1"/>
</dbReference>
<protein>
    <recommendedName>
        <fullName evidence="3">DUF2218 domain-containing protein</fullName>
    </recommendedName>
</protein>
<gene>
    <name evidence="1" type="ORF">GA0061101_10249</name>
</gene>
<dbReference type="OrthoDB" id="9806511at2"/>
<proteinExistence type="predicted"/>